<feature type="domain" description="Purple acid phosphatase N-terminal" evidence="6">
    <location>
        <begin position="20"/>
        <end position="109"/>
    </location>
</feature>
<dbReference type="InterPro" id="IPR008963">
    <property type="entry name" value="Purple_acid_Pase-like_N"/>
</dbReference>
<dbReference type="InterPro" id="IPR004843">
    <property type="entry name" value="Calcineurin-like_PHP"/>
</dbReference>
<dbReference type="CDD" id="cd00839">
    <property type="entry name" value="MPP_PAPs"/>
    <property type="match status" value="1"/>
</dbReference>
<evidence type="ECO:0000259" key="6">
    <source>
        <dbReference type="Pfam" id="PF16656"/>
    </source>
</evidence>
<proteinExistence type="inferred from homology"/>
<keyword evidence="2" id="KW-0325">Glycoprotein</keyword>
<accession>A0A9W7C1K6</accession>
<dbReference type="EC" id="3.1.3.2" evidence="3"/>
<evidence type="ECO:0000256" key="1">
    <source>
        <dbReference type="ARBA" id="ARBA00022729"/>
    </source>
</evidence>
<dbReference type="AlphaFoldDB" id="A0A9W7C1K6"/>
<evidence type="ECO:0000313" key="7">
    <source>
        <dbReference type="EMBL" id="GMI01532.1"/>
    </source>
</evidence>
<dbReference type="PANTHER" id="PTHR45867:SF3">
    <property type="entry name" value="ACID PHOSPHATASE TYPE 7"/>
    <property type="match status" value="1"/>
</dbReference>
<evidence type="ECO:0000313" key="8">
    <source>
        <dbReference type="Proteomes" id="UP001165160"/>
    </source>
</evidence>
<comment type="caution">
    <text evidence="7">The sequence shown here is derived from an EMBL/GenBank/DDBJ whole genome shotgun (WGS) entry which is preliminary data.</text>
</comment>
<keyword evidence="8" id="KW-1185">Reference proteome</keyword>
<gene>
    <name evidence="7" type="ORF">TrVE_jg12113</name>
</gene>
<evidence type="ECO:0000259" key="5">
    <source>
        <dbReference type="Pfam" id="PF14008"/>
    </source>
</evidence>
<keyword evidence="3" id="KW-0378">Hydrolase</keyword>
<evidence type="ECO:0000256" key="3">
    <source>
        <dbReference type="RuleBase" id="RU361203"/>
    </source>
</evidence>
<feature type="domain" description="Calcineurin-like phosphoesterase" evidence="4">
    <location>
        <begin position="119"/>
        <end position="345"/>
    </location>
</feature>
<dbReference type="InterPro" id="IPR041792">
    <property type="entry name" value="MPP_PAP"/>
</dbReference>
<evidence type="ECO:0000259" key="4">
    <source>
        <dbReference type="Pfam" id="PF00149"/>
    </source>
</evidence>
<dbReference type="Pfam" id="PF00149">
    <property type="entry name" value="Metallophos"/>
    <property type="match status" value="1"/>
</dbReference>
<dbReference type="GO" id="GO:0046872">
    <property type="term" value="F:metal ion binding"/>
    <property type="evidence" value="ECO:0007669"/>
    <property type="project" value="InterPro"/>
</dbReference>
<name>A0A9W7C1K6_9STRA</name>
<dbReference type="Pfam" id="PF14008">
    <property type="entry name" value="Metallophos_C"/>
    <property type="match status" value="1"/>
</dbReference>
<dbReference type="PANTHER" id="PTHR45867">
    <property type="entry name" value="PURPLE ACID PHOSPHATASE"/>
    <property type="match status" value="1"/>
</dbReference>
<dbReference type="EMBL" id="BRXX01000268">
    <property type="protein sequence ID" value="GMI01532.1"/>
    <property type="molecule type" value="Genomic_DNA"/>
</dbReference>
<dbReference type="Gene3D" id="2.60.40.380">
    <property type="entry name" value="Purple acid phosphatase-like, N-terminal"/>
    <property type="match status" value="1"/>
</dbReference>
<evidence type="ECO:0000256" key="2">
    <source>
        <dbReference type="ARBA" id="ARBA00023180"/>
    </source>
</evidence>
<dbReference type="SUPFAM" id="SSF49363">
    <property type="entry name" value="Purple acid phosphatase, N-terminal domain"/>
    <property type="match status" value="1"/>
</dbReference>
<reference evidence="8" key="1">
    <citation type="journal article" date="2023" name="Commun. Biol.">
        <title>Genome analysis of Parmales, the sister group of diatoms, reveals the evolutionary specialization of diatoms from phago-mixotrophs to photoautotrophs.</title>
        <authorList>
            <person name="Ban H."/>
            <person name="Sato S."/>
            <person name="Yoshikawa S."/>
            <person name="Yamada K."/>
            <person name="Nakamura Y."/>
            <person name="Ichinomiya M."/>
            <person name="Sato N."/>
            <person name="Blanc-Mathieu R."/>
            <person name="Endo H."/>
            <person name="Kuwata A."/>
            <person name="Ogata H."/>
        </authorList>
    </citation>
    <scope>NUCLEOTIDE SEQUENCE [LARGE SCALE GENOMIC DNA]</scope>
    <source>
        <strain evidence="8">NIES 3699</strain>
    </source>
</reference>
<keyword evidence="1 3" id="KW-0732">Signal</keyword>
<comment type="similarity">
    <text evidence="3">Belongs to the metallophosphoesterase superfamily. Purple acid phosphatase family.</text>
</comment>
<feature type="signal peptide" evidence="3">
    <location>
        <begin position="1"/>
        <end position="16"/>
    </location>
</feature>
<comment type="catalytic activity">
    <reaction evidence="3">
        <text>a phosphate monoester + H2O = an alcohol + phosphate</text>
        <dbReference type="Rhea" id="RHEA:15017"/>
        <dbReference type="ChEBI" id="CHEBI:15377"/>
        <dbReference type="ChEBI" id="CHEBI:30879"/>
        <dbReference type="ChEBI" id="CHEBI:43474"/>
        <dbReference type="ChEBI" id="CHEBI:67140"/>
        <dbReference type="EC" id="3.1.3.2"/>
    </reaction>
</comment>
<organism evidence="7 8">
    <name type="scientific">Triparma verrucosa</name>
    <dbReference type="NCBI Taxonomy" id="1606542"/>
    <lineage>
        <taxon>Eukaryota</taxon>
        <taxon>Sar</taxon>
        <taxon>Stramenopiles</taxon>
        <taxon>Ochrophyta</taxon>
        <taxon>Bolidophyceae</taxon>
        <taxon>Parmales</taxon>
        <taxon>Triparmaceae</taxon>
        <taxon>Triparma</taxon>
    </lineage>
</organism>
<dbReference type="InterPro" id="IPR025733">
    <property type="entry name" value="PAPs_C"/>
</dbReference>
<dbReference type="Pfam" id="PF16656">
    <property type="entry name" value="Pur_ac_phosph_N"/>
    <property type="match status" value="1"/>
</dbReference>
<feature type="domain" description="Purple acid phosphatase C-terminal" evidence="5">
    <location>
        <begin position="423"/>
        <end position="454"/>
    </location>
</feature>
<dbReference type="SUPFAM" id="SSF56300">
    <property type="entry name" value="Metallo-dependent phosphatases"/>
    <property type="match status" value="1"/>
</dbReference>
<dbReference type="Proteomes" id="UP001165160">
    <property type="component" value="Unassembled WGS sequence"/>
</dbReference>
<sequence length="513" mass="56538">MKFLTLLATLGLPAQASTITQIHIALAGSDDNGISTGMAVSFQTESDSPSASVRYGLSADSLSSTSTATSSTYWETYDHHAVLESLEPSTQYYYQIVDGDDVSEVLSFTSAPTEKDSVNFAVFGDLGMVNGDSTRKYLTKLSENKEIDLIYHMGDVGYADDSFLHLGCYTRFCYEDAWNEFMNAMQPIVTSLPWMTMPGNHEADCHSPNCMLSSTKRDKLSNFTAYNSRFRMPSEESGGVMNMWHSFNHGPVHFIALDLETGFPGAAEETRYVMKSGGFGDQISWLEEDLKKAAESRAVRPWIVAGGHHPMYNGGRVDSKMQAAMEPLLKKYNVDVFFTGHVHSYERDWPTFNTTDIVKSYDAPGVPVHVMIGGPGNDEMSDGMRRIMQEIESGEKVDPSREPTEKWLAGLEAGSKDMIALSDEDHYGIGRVEANMTHFSFEYVQTTDEVVFDSFVLTKSPLDKMEVPSADPDQCGNFCDPQFGPGCGPGACTNCREAGLDAQGAIAYACQNW</sequence>
<dbReference type="InterPro" id="IPR015914">
    <property type="entry name" value="PAPs_N"/>
</dbReference>
<feature type="chain" id="PRO_5041011299" description="Purple acid phosphatase" evidence="3">
    <location>
        <begin position="17"/>
        <end position="513"/>
    </location>
</feature>
<dbReference type="InterPro" id="IPR029052">
    <property type="entry name" value="Metallo-depent_PP-like"/>
</dbReference>
<dbReference type="Gene3D" id="3.60.21.10">
    <property type="match status" value="1"/>
</dbReference>
<protein>
    <recommendedName>
        <fullName evidence="3">Purple acid phosphatase</fullName>
        <ecNumber evidence="3">3.1.3.2</ecNumber>
    </recommendedName>
</protein>
<dbReference type="GO" id="GO:0003993">
    <property type="term" value="F:acid phosphatase activity"/>
    <property type="evidence" value="ECO:0007669"/>
    <property type="project" value="UniProtKB-EC"/>
</dbReference>